<organism evidence="1 2">
    <name type="scientific">Trifolium medium</name>
    <dbReference type="NCBI Taxonomy" id="97028"/>
    <lineage>
        <taxon>Eukaryota</taxon>
        <taxon>Viridiplantae</taxon>
        <taxon>Streptophyta</taxon>
        <taxon>Embryophyta</taxon>
        <taxon>Tracheophyta</taxon>
        <taxon>Spermatophyta</taxon>
        <taxon>Magnoliopsida</taxon>
        <taxon>eudicotyledons</taxon>
        <taxon>Gunneridae</taxon>
        <taxon>Pentapetalae</taxon>
        <taxon>rosids</taxon>
        <taxon>fabids</taxon>
        <taxon>Fabales</taxon>
        <taxon>Fabaceae</taxon>
        <taxon>Papilionoideae</taxon>
        <taxon>50 kb inversion clade</taxon>
        <taxon>NPAAA clade</taxon>
        <taxon>Hologalegina</taxon>
        <taxon>IRL clade</taxon>
        <taxon>Trifolieae</taxon>
        <taxon>Trifolium</taxon>
    </lineage>
</organism>
<proteinExistence type="predicted"/>
<comment type="caution">
    <text evidence="1">The sequence shown here is derived from an EMBL/GenBank/DDBJ whole genome shotgun (WGS) entry which is preliminary data.</text>
</comment>
<feature type="non-terminal residue" evidence="1">
    <location>
        <position position="34"/>
    </location>
</feature>
<evidence type="ECO:0000313" key="2">
    <source>
        <dbReference type="Proteomes" id="UP000265520"/>
    </source>
</evidence>
<protein>
    <submittedName>
        <fullName evidence="1">Uncharacterized protein</fullName>
    </submittedName>
</protein>
<dbReference type="AlphaFoldDB" id="A0A392VQD2"/>
<keyword evidence="2" id="KW-1185">Reference proteome</keyword>
<accession>A0A392VQD2</accession>
<evidence type="ECO:0000313" key="1">
    <source>
        <dbReference type="EMBL" id="MCI88915.1"/>
    </source>
</evidence>
<name>A0A392VQD2_9FABA</name>
<dbReference type="EMBL" id="LXQA011205743">
    <property type="protein sequence ID" value="MCI88915.1"/>
    <property type="molecule type" value="Genomic_DNA"/>
</dbReference>
<reference evidence="1 2" key="1">
    <citation type="journal article" date="2018" name="Front. Plant Sci.">
        <title>Red Clover (Trifolium pratense) and Zigzag Clover (T. medium) - A Picture of Genomic Similarities and Differences.</title>
        <authorList>
            <person name="Dluhosova J."/>
            <person name="Istvanek J."/>
            <person name="Nedelnik J."/>
            <person name="Repkova J."/>
        </authorList>
    </citation>
    <scope>NUCLEOTIDE SEQUENCE [LARGE SCALE GENOMIC DNA]</scope>
    <source>
        <strain evidence="2">cv. 10/8</strain>
        <tissue evidence="1">Leaf</tissue>
    </source>
</reference>
<sequence>MPEKEEEVTEIWLAYLNLTLISCRYGTTSSEFGL</sequence>
<dbReference type="Proteomes" id="UP000265520">
    <property type="component" value="Unassembled WGS sequence"/>
</dbReference>
<dbReference type="PROSITE" id="PS51257">
    <property type="entry name" value="PROKAR_LIPOPROTEIN"/>
    <property type="match status" value="1"/>
</dbReference>